<sequence>MRQEDLLREQVDITEKDAKRNCVDSSNRGAVLMLQGTASDVGKSVIVTALCRIFVQDGIRTAPYKSQNMALNSYVTADGREIGRAQGVQAEACGIEATTDMNPVLIKPTGDMHSQIVVHGKPYQHLSAMKYREEFLPVAQPIVMEALNRLRDEYDLVVLEGAGSPAEINLKQRDIVNMNLAGWAEAPVILVGDIDRGGVFAFLVGTLELLEPEERARVKGFIINKFRGDLELLRPGLDWLEQRTGIPVLGVLPFLPDLEIEAEDSVILDSYASMPKQGRDIDIVVIRYPRISNFTDFDMLAAEPDVSVRYVQRAAELGEPDVIILPGSKDTISDLAFLREQGLDGAIEQYMESSTHSQLVGICGGYQMLGDVLLDPEAVESGKVKQSRGLGWLPLTTTFLPGKKTIRTAGHVLPDAPLSLYTMEPVIPVGGYEIHSGETVYSSQVGFGLVTYGSYVVAHTNDAASTTSRGKDVAPLFLVQSVDEEERMEGVCRIDGRVFGTYLHGLFNSDGYRRAWLDGIRQAKGLEPLAATFSAAARREIAFDRLADHVRGHLDMDQIYEIAGLPKNPQF</sequence>
<keyword evidence="8" id="KW-1185">Reference proteome</keyword>
<dbReference type="InterPro" id="IPR029062">
    <property type="entry name" value="Class_I_gatase-like"/>
</dbReference>
<keyword evidence="2 4" id="KW-0169">Cobalamin biosynthesis</keyword>
<dbReference type="InterPro" id="IPR033949">
    <property type="entry name" value="CobQ_GATase1"/>
</dbReference>
<dbReference type="Proteomes" id="UP001500340">
    <property type="component" value="Unassembled WGS sequence"/>
</dbReference>
<comment type="similarity">
    <text evidence="4">Belongs to the CobB/CobQ family. CobQ subfamily.</text>
</comment>
<feature type="active site" description="Nucleophile" evidence="4">
    <location>
        <position position="363"/>
    </location>
</feature>
<dbReference type="EMBL" id="BAAACX010000007">
    <property type="protein sequence ID" value="GAA0383499.1"/>
    <property type="molecule type" value="Genomic_DNA"/>
</dbReference>
<feature type="domain" description="CobQ/CobB/MinD/ParA nucleotide binding" evidence="5">
    <location>
        <begin position="33"/>
        <end position="263"/>
    </location>
</feature>
<dbReference type="CDD" id="cd01750">
    <property type="entry name" value="GATase1_CobQ"/>
    <property type="match status" value="1"/>
</dbReference>
<dbReference type="SUPFAM" id="SSF52540">
    <property type="entry name" value="P-loop containing nucleoside triphosphate hydrolases"/>
    <property type="match status" value="1"/>
</dbReference>
<dbReference type="PANTHER" id="PTHR21343">
    <property type="entry name" value="DETHIOBIOTIN SYNTHETASE"/>
    <property type="match status" value="1"/>
</dbReference>
<dbReference type="NCBIfam" id="NF001989">
    <property type="entry name" value="PRK00784.1"/>
    <property type="match status" value="1"/>
</dbReference>
<dbReference type="NCBIfam" id="TIGR00313">
    <property type="entry name" value="cobQ"/>
    <property type="match status" value="1"/>
</dbReference>
<comment type="pathway">
    <text evidence="1 4">Cofactor biosynthesis; adenosylcobalamin biosynthesis.</text>
</comment>
<organism evidence="7 8">
    <name type="scientific">Paenibacillus motobuensis</name>
    <dbReference type="NCBI Taxonomy" id="295324"/>
    <lineage>
        <taxon>Bacteria</taxon>
        <taxon>Bacillati</taxon>
        <taxon>Bacillota</taxon>
        <taxon>Bacilli</taxon>
        <taxon>Bacillales</taxon>
        <taxon>Paenibacillaceae</taxon>
        <taxon>Paenibacillus</taxon>
    </lineage>
</organism>
<dbReference type="CDD" id="cd05389">
    <property type="entry name" value="CobQ_N"/>
    <property type="match status" value="1"/>
</dbReference>
<dbReference type="Gene3D" id="3.40.50.300">
    <property type="entry name" value="P-loop containing nucleotide triphosphate hydrolases"/>
    <property type="match status" value="1"/>
</dbReference>
<evidence type="ECO:0000259" key="6">
    <source>
        <dbReference type="Pfam" id="PF07685"/>
    </source>
</evidence>
<accession>A0ABN0Y5M9</accession>
<dbReference type="SUPFAM" id="SSF52317">
    <property type="entry name" value="Class I glutamine amidotransferase-like"/>
    <property type="match status" value="1"/>
</dbReference>
<dbReference type="PROSITE" id="PS51274">
    <property type="entry name" value="GATASE_COBBQ"/>
    <property type="match status" value="1"/>
</dbReference>
<proteinExistence type="inferred from homology"/>
<dbReference type="InterPro" id="IPR011698">
    <property type="entry name" value="GATase_3"/>
</dbReference>
<comment type="caution">
    <text evidence="7">The sequence shown here is derived from an EMBL/GenBank/DDBJ whole genome shotgun (WGS) entry which is preliminary data.</text>
</comment>
<name>A0ABN0Y5M9_9BACL</name>
<evidence type="ECO:0000259" key="5">
    <source>
        <dbReference type="Pfam" id="PF01656"/>
    </source>
</evidence>
<evidence type="ECO:0000256" key="1">
    <source>
        <dbReference type="ARBA" id="ARBA00004953"/>
    </source>
</evidence>
<protein>
    <recommendedName>
        <fullName evidence="4">Cobyric acid synthase</fullName>
    </recommendedName>
</protein>
<evidence type="ECO:0000256" key="2">
    <source>
        <dbReference type="ARBA" id="ARBA00022573"/>
    </source>
</evidence>
<dbReference type="InterPro" id="IPR047045">
    <property type="entry name" value="CobQ_N"/>
</dbReference>
<dbReference type="InterPro" id="IPR004459">
    <property type="entry name" value="CobQ_synth"/>
</dbReference>
<evidence type="ECO:0000256" key="3">
    <source>
        <dbReference type="ARBA" id="ARBA00022962"/>
    </source>
</evidence>
<dbReference type="HAMAP" id="MF_00028">
    <property type="entry name" value="CobQ"/>
    <property type="match status" value="1"/>
</dbReference>
<dbReference type="Gene3D" id="3.40.50.880">
    <property type="match status" value="1"/>
</dbReference>
<keyword evidence="3 4" id="KW-0315">Glutamine amidotransferase</keyword>
<feature type="active site" evidence="4">
    <location>
        <position position="504"/>
    </location>
</feature>
<dbReference type="PANTHER" id="PTHR21343:SF1">
    <property type="entry name" value="COBYRIC ACID SYNTHASE"/>
    <property type="match status" value="1"/>
</dbReference>
<dbReference type="Pfam" id="PF01656">
    <property type="entry name" value="CbiA"/>
    <property type="match status" value="1"/>
</dbReference>
<evidence type="ECO:0000313" key="8">
    <source>
        <dbReference type="Proteomes" id="UP001500340"/>
    </source>
</evidence>
<reference evidence="7 8" key="1">
    <citation type="journal article" date="2019" name="Int. J. Syst. Evol. Microbiol.">
        <title>The Global Catalogue of Microorganisms (GCM) 10K type strain sequencing project: providing services to taxonomists for standard genome sequencing and annotation.</title>
        <authorList>
            <consortium name="The Broad Institute Genomics Platform"/>
            <consortium name="The Broad Institute Genome Sequencing Center for Infectious Disease"/>
            <person name="Wu L."/>
            <person name="Ma J."/>
        </authorList>
    </citation>
    <scope>NUCLEOTIDE SEQUENCE [LARGE SCALE GENOMIC DNA]</scope>
    <source>
        <strain evidence="7 8">JCM 12774</strain>
    </source>
</reference>
<feature type="domain" description="CobB/CobQ-like glutamine amidotransferase" evidence="6">
    <location>
        <begin position="282"/>
        <end position="510"/>
    </location>
</feature>
<dbReference type="InterPro" id="IPR027417">
    <property type="entry name" value="P-loop_NTPase"/>
</dbReference>
<dbReference type="InterPro" id="IPR002586">
    <property type="entry name" value="CobQ/CobB/MinD/ParA_Nub-bd_dom"/>
</dbReference>
<evidence type="ECO:0000313" key="7">
    <source>
        <dbReference type="EMBL" id="GAA0383499.1"/>
    </source>
</evidence>
<dbReference type="Pfam" id="PF07685">
    <property type="entry name" value="GATase_3"/>
    <property type="match status" value="1"/>
</dbReference>
<comment type="function">
    <text evidence="4">Catalyzes amidations at positions B, D, E, and G on adenosylcobyrinic A,C-diamide. NH(2) groups are provided by glutamine, and one molecule of ATP is hydrogenolyzed for each amidation.</text>
</comment>
<gene>
    <name evidence="4" type="primary">cobQ</name>
    <name evidence="7" type="ORF">GCM10008933_13330</name>
</gene>
<evidence type="ECO:0000256" key="4">
    <source>
        <dbReference type="HAMAP-Rule" id="MF_00028"/>
    </source>
</evidence>